<protein>
    <submittedName>
        <fullName evidence="1">Uncharacterized protein</fullName>
    </submittedName>
</protein>
<evidence type="ECO:0000313" key="2">
    <source>
        <dbReference type="Proteomes" id="UP000183967"/>
    </source>
</evidence>
<dbReference type="AlphaFoldDB" id="A0A1M5V199"/>
<dbReference type="EMBL" id="FQXO01000046">
    <property type="protein sequence ID" value="SHH68956.1"/>
    <property type="molecule type" value="Genomic_DNA"/>
</dbReference>
<dbReference type="RefSeq" id="WP_073196931.1">
    <property type="nucleotide sequence ID" value="NZ_FQXO01000046.1"/>
</dbReference>
<evidence type="ECO:0000313" key="1">
    <source>
        <dbReference type="EMBL" id="SHH68956.1"/>
    </source>
</evidence>
<organism evidence="1 2">
    <name type="scientific">Caloranaerobacter azorensis DSM 13643</name>
    <dbReference type="NCBI Taxonomy" id="1121264"/>
    <lineage>
        <taxon>Bacteria</taxon>
        <taxon>Bacillati</taxon>
        <taxon>Bacillota</taxon>
        <taxon>Tissierellia</taxon>
        <taxon>Tissierellales</taxon>
        <taxon>Thermohalobacteraceae</taxon>
        <taxon>Caloranaerobacter</taxon>
    </lineage>
</organism>
<keyword evidence="2" id="KW-1185">Reference proteome</keyword>
<accession>A0A1M5V199</accession>
<dbReference type="Proteomes" id="UP000183967">
    <property type="component" value="Unassembled WGS sequence"/>
</dbReference>
<gene>
    <name evidence="1" type="ORF">SAMN02745135_01687</name>
</gene>
<dbReference type="OrthoDB" id="9871666at2"/>
<proteinExistence type="predicted"/>
<name>A0A1M5V199_9FIRM</name>
<sequence>MNNTQLKKEDSLVQLYNESMIKKVVKIVRTNYKKGNTFPILRLRRCEKAGELLDIISDAIMYLYVLYEHKKLSEQQLETLTDIDLVEFTLNIVAKYETKSIATCISMLSMARENSETK</sequence>
<reference evidence="2" key="1">
    <citation type="submission" date="2016-11" db="EMBL/GenBank/DDBJ databases">
        <authorList>
            <person name="Varghese N."/>
            <person name="Submissions S."/>
        </authorList>
    </citation>
    <scope>NUCLEOTIDE SEQUENCE [LARGE SCALE GENOMIC DNA]</scope>
    <source>
        <strain evidence="2">DSM 13643</strain>
    </source>
</reference>